<dbReference type="AlphaFoldDB" id="A0A0W0XWF2"/>
<dbReference type="Pfam" id="PF17930">
    <property type="entry name" value="LpxI_N"/>
    <property type="match status" value="1"/>
</dbReference>
<dbReference type="InterPro" id="IPR053174">
    <property type="entry name" value="LpxI"/>
</dbReference>
<accession>A0A0W0XWF2</accession>
<evidence type="ECO:0000259" key="2">
    <source>
        <dbReference type="Pfam" id="PF17930"/>
    </source>
</evidence>
<evidence type="ECO:0000313" key="3">
    <source>
        <dbReference type="EMBL" id="KTD49048.1"/>
    </source>
</evidence>
<dbReference type="PANTHER" id="PTHR39962:SF1">
    <property type="entry name" value="LPXI FAMILY PROTEIN"/>
    <property type="match status" value="1"/>
</dbReference>
<dbReference type="RefSeq" id="WP_058531462.1">
    <property type="nucleotide sequence ID" value="NZ_CAAAIN010000006.1"/>
</dbReference>
<dbReference type="Pfam" id="PF06230">
    <property type="entry name" value="LpxI_C"/>
    <property type="match status" value="1"/>
</dbReference>
<reference evidence="3 4" key="1">
    <citation type="submission" date="2015-11" db="EMBL/GenBank/DDBJ databases">
        <title>Genomic analysis of 38 Legionella species identifies large and diverse effector repertoires.</title>
        <authorList>
            <person name="Burstein D."/>
            <person name="Amaro F."/>
            <person name="Zusman T."/>
            <person name="Lifshitz Z."/>
            <person name="Cohen O."/>
            <person name="Gilbert J.A."/>
            <person name="Pupko T."/>
            <person name="Shuman H.A."/>
            <person name="Segal G."/>
        </authorList>
    </citation>
    <scope>NUCLEOTIDE SEQUENCE [LARGE SCALE GENOMIC DNA]</scope>
    <source>
        <strain evidence="3 4">WA-270A-C2</strain>
    </source>
</reference>
<evidence type="ECO:0008006" key="5">
    <source>
        <dbReference type="Google" id="ProtNLM"/>
    </source>
</evidence>
<name>A0A0W0XWF2_9GAMM</name>
<sequence>MSELRQLALIAGEGDLPVEIFNACQKKHIDVLIIRASGEKQFKLPAAHHAVTLANLEETIQQVKAAGFLNLVFAGKISHTLLFENYGGMRLQNYLSALGESTSLGDNSYFAGLVRFVEAQGFHVVGVQEIIAEAITPMGILTTAQPSLKCLEDAKLGVTIAKKIGELDIGQALIIENRYVLGVEAVEGTDNLIKRCREFKSPHKEGVLVKIKKGMQDTRIDLPVIGKTTVRHVAEANLAGIAVEAGWSILIDKEETLKLANQAGIFIMGL</sequence>
<dbReference type="Proteomes" id="UP000054608">
    <property type="component" value="Unassembled WGS sequence"/>
</dbReference>
<feature type="domain" description="LpxI C-terminal" evidence="1">
    <location>
        <begin position="138"/>
        <end position="268"/>
    </location>
</feature>
<keyword evidence="4" id="KW-1185">Reference proteome</keyword>
<protein>
    <recommendedName>
        <fullName evidence="5">UDP-2,3-diacylglucosamine pyrophosphatase LpxI</fullName>
    </recommendedName>
</protein>
<gene>
    <name evidence="3" type="ORF">Lrub_1399</name>
</gene>
<dbReference type="InterPro" id="IPR043167">
    <property type="entry name" value="LpxI_C_sf"/>
</dbReference>
<dbReference type="Gene3D" id="3.40.50.20">
    <property type="match status" value="1"/>
</dbReference>
<comment type="caution">
    <text evidence="3">The sequence shown here is derived from an EMBL/GenBank/DDBJ whole genome shotgun (WGS) entry which is preliminary data.</text>
</comment>
<feature type="domain" description="LpxI N-terminal" evidence="2">
    <location>
        <begin position="7"/>
        <end position="133"/>
    </location>
</feature>
<dbReference type="OrthoDB" id="9789836at2"/>
<dbReference type="PATRIC" id="fig|458.5.peg.1446"/>
<evidence type="ECO:0000259" key="1">
    <source>
        <dbReference type="Pfam" id="PF06230"/>
    </source>
</evidence>
<dbReference type="PANTHER" id="PTHR39962">
    <property type="entry name" value="BLL4848 PROTEIN"/>
    <property type="match status" value="1"/>
</dbReference>
<evidence type="ECO:0000313" key="4">
    <source>
        <dbReference type="Proteomes" id="UP000054608"/>
    </source>
</evidence>
<organism evidence="3 4">
    <name type="scientific">Legionella rubrilucens</name>
    <dbReference type="NCBI Taxonomy" id="458"/>
    <lineage>
        <taxon>Bacteria</taxon>
        <taxon>Pseudomonadati</taxon>
        <taxon>Pseudomonadota</taxon>
        <taxon>Gammaproteobacteria</taxon>
        <taxon>Legionellales</taxon>
        <taxon>Legionellaceae</taxon>
        <taxon>Legionella</taxon>
    </lineage>
</organism>
<dbReference type="STRING" id="458.Lrub_1399"/>
<dbReference type="EMBL" id="LNYT01000007">
    <property type="protein sequence ID" value="KTD49048.1"/>
    <property type="molecule type" value="Genomic_DNA"/>
</dbReference>
<dbReference type="Gene3D" id="3.40.140.80">
    <property type="match status" value="1"/>
</dbReference>
<dbReference type="InterPro" id="IPR010415">
    <property type="entry name" value="LpxI_C"/>
</dbReference>
<proteinExistence type="predicted"/>
<dbReference type="InterPro" id="IPR041255">
    <property type="entry name" value="LpxI_N"/>
</dbReference>